<dbReference type="InterPro" id="IPR036265">
    <property type="entry name" value="HIT-like_sf"/>
</dbReference>
<evidence type="ECO:0000256" key="1">
    <source>
        <dbReference type="SAM" id="MobiDB-lite"/>
    </source>
</evidence>
<feature type="compositionally biased region" description="Low complexity" evidence="1">
    <location>
        <begin position="97"/>
        <end position="112"/>
    </location>
</feature>
<dbReference type="Pfam" id="PF11969">
    <property type="entry name" value="DcpS_C"/>
    <property type="match status" value="1"/>
</dbReference>
<feature type="compositionally biased region" description="Polar residues" evidence="1">
    <location>
        <begin position="378"/>
        <end position="397"/>
    </location>
</feature>
<name>A0AAJ8JTN3_9TREE</name>
<reference evidence="2" key="1">
    <citation type="submission" date="2016-06" db="EMBL/GenBank/DDBJ databases">
        <authorList>
            <person name="Cuomo C."/>
            <person name="Litvintseva A."/>
            <person name="Heitman J."/>
            <person name="Chen Y."/>
            <person name="Sun S."/>
            <person name="Springer D."/>
            <person name="Dromer F."/>
            <person name="Young S."/>
            <person name="Zeng Q."/>
            <person name="Chapman S."/>
            <person name="Gujja S."/>
            <person name="Saif S."/>
            <person name="Birren B."/>
        </authorList>
    </citation>
    <scope>NUCLEOTIDE SEQUENCE</scope>
    <source>
        <strain evidence="2">CBS 7841</strain>
    </source>
</reference>
<dbReference type="SUPFAM" id="SSF54197">
    <property type="entry name" value="HIT-like"/>
    <property type="match status" value="1"/>
</dbReference>
<dbReference type="GeneID" id="91087709"/>
<evidence type="ECO:0000313" key="2">
    <source>
        <dbReference type="EMBL" id="WVN88293.1"/>
    </source>
</evidence>
<dbReference type="Gene3D" id="3.30.428.10">
    <property type="entry name" value="HIT-like"/>
    <property type="match status" value="1"/>
</dbReference>
<dbReference type="RefSeq" id="XP_066068993.1">
    <property type="nucleotide sequence ID" value="XM_066212896.1"/>
</dbReference>
<proteinExistence type="predicted"/>
<sequence>MSKDNSPYATQSTFGTRLTYIQSNGLSPPQQQPYLYPSPFYEQDQGPSHLHMASAISSGNVEYGHPSASSDSLVQNPAASTHPGCVLCGLVRSCQGSSSSPTPSSQDPYSTPHTPMTASPTTETSLTDDGTILQSPHCHPFEPRSPSQAPIPVPSGRRGGRRVGGRDIIYHDKDITVYRAENNERLCDGNKHIIIVVNEHLQSVYEFGASDIPLLSHILDTATQILHSAAAASNADVERGHGKDDVQVGFVGSIFKDPQSPYAHLHAHAYLPPINTKLAGASFWRRKVIFGPLNWWSVQDLRAEIREATSNNRIKTGYQHREAPIDHTPANAFDARYSDLPLPETPTRSDTLQHPSQHHKKPTQSPFANSHPLAKVSSIGSDLSVSTVTPQTGTQSEGGKKSGEAVQLPLALADTRPV</sequence>
<feature type="compositionally biased region" description="Polar residues" evidence="1">
    <location>
        <begin position="346"/>
        <end position="355"/>
    </location>
</feature>
<keyword evidence="3" id="KW-1185">Reference proteome</keyword>
<dbReference type="EMBL" id="CP143787">
    <property type="protein sequence ID" value="WVN88293.1"/>
    <property type="molecule type" value="Genomic_DNA"/>
</dbReference>
<accession>A0AAJ8JTN3</accession>
<protein>
    <recommendedName>
        <fullName evidence="4">HIT domain-containing protein</fullName>
    </recommendedName>
</protein>
<reference evidence="2" key="2">
    <citation type="journal article" date="2022" name="Elife">
        <title>Obligate sexual reproduction of a homothallic fungus closely related to the Cryptococcus pathogenic species complex.</title>
        <authorList>
            <person name="Passer A.R."/>
            <person name="Clancey S.A."/>
            <person name="Shea T."/>
            <person name="David-Palma M."/>
            <person name="Averette A.F."/>
            <person name="Boekhout T."/>
            <person name="Porcel B.M."/>
            <person name="Nowrousian M."/>
            <person name="Cuomo C.A."/>
            <person name="Sun S."/>
            <person name="Heitman J."/>
            <person name="Coelho M.A."/>
        </authorList>
    </citation>
    <scope>NUCLEOTIDE SEQUENCE</scope>
    <source>
        <strain evidence="2">CBS 7841</strain>
    </source>
</reference>
<evidence type="ECO:0008006" key="4">
    <source>
        <dbReference type="Google" id="ProtNLM"/>
    </source>
</evidence>
<reference evidence="2" key="3">
    <citation type="submission" date="2024-01" db="EMBL/GenBank/DDBJ databases">
        <authorList>
            <person name="Coelho M.A."/>
            <person name="David-Palma M."/>
            <person name="Shea T."/>
            <person name="Sun S."/>
            <person name="Cuomo C.A."/>
            <person name="Heitman J."/>
        </authorList>
    </citation>
    <scope>NUCLEOTIDE SEQUENCE</scope>
    <source>
        <strain evidence="2">CBS 7841</strain>
    </source>
</reference>
<feature type="region of interest" description="Disordered" evidence="1">
    <location>
        <begin position="96"/>
        <end position="165"/>
    </location>
</feature>
<gene>
    <name evidence="2" type="ORF">L203_103498</name>
</gene>
<dbReference type="AlphaFoldDB" id="A0AAJ8JTN3"/>
<feature type="region of interest" description="Disordered" evidence="1">
    <location>
        <begin position="336"/>
        <end position="418"/>
    </location>
</feature>
<dbReference type="Proteomes" id="UP000094043">
    <property type="component" value="Chromosome 4"/>
</dbReference>
<feature type="compositionally biased region" description="Polar residues" evidence="1">
    <location>
        <begin position="113"/>
        <end position="134"/>
    </location>
</feature>
<evidence type="ECO:0000313" key="3">
    <source>
        <dbReference type="Proteomes" id="UP000094043"/>
    </source>
</evidence>
<organism evidence="2 3">
    <name type="scientific">Cryptococcus depauperatus CBS 7841</name>
    <dbReference type="NCBI Taxonomy" id="1295531"/>
    <lineage>
        <taxon>Eukaryota</taxon>
        <taxon>Fungi</taxon>
        <taxon>Dikarya</taxon>
        <taxon>Basidiomycota</taxon>
        <taxon>Agaricomycotina</taxon>
        <taxon>Tremellomycetes</taxon>
        <taxon>Tremellales</taxon>
        <taxon>Cryptococcaceae</taxon>
        <taxon>Cryptococcus</taxon>
    </lineage>
</organism>
<dbReference type="KEGG" id="cdep:91087709"/>